<sequence length="283" mass="31726">MTVARNIAASVRARLLNKARADKQNFNLLLTRYALERILYRLSISPYREQFLLKGSLLFDLWFDMPHRPTHDADLLGFTLAEVPHLMAVFQEISAIACEDGMTFPPESVRAAEIRKEANYAGIRVNLAGSLDGARCPVQIDIGFGDAVVPGPEEAQYPVIFGDMPAPRLQVYPQYTVIAEKLEAIVSLGMGNTRMKDYFDLWVMARRAELDDGMLARAVRATFARRETPAPADFPLGLADEFVQDERKVQQWDAFLRKNGLAKVSLNEAVGAIRPLWLAAMKK</sequence>
<dbReference type="AlphaFoldDB" id="A0A7D4E0U8"/>
<dbReference type="Pfam" id="PF08843">
    <property type="entry name" value="AbiEii"/>
    <property type="match status" value="1"/>
</dbReference>
<keyword evidence="1" id="KW-0808">Transferase</keyword>
<dbReference type="RefSeq" id="WP_173145202.1">
    <property type="nucleotide sequence ID" value="NZ_CP053985.1"/>
</dbReference>
<gene>
    <name evidence="1" type="ORF">FOC84_15580</name>
</gene>
<dbReference type="KEGG" id="apes:FOC84_15580"/>
<proteinExistence type="predicted"/>
<dbReference type="GO" id="GO:0016740">
    <property type="term" value="F:transferase activity"/>
    <property type="evidence" value="ECO:0007669"/>
    <property type="project" value="UniProtKB-KW"/>
</dbReference>
<reference evidence="1 2" key="1">
    <citation type="submission" date="2020-05" db="EMBL/GenBank/DDBJ databases">
        <title>FDA dAtabase for Regulatory Grade micrObial Sequences (FDA-ARGOS): Supporting development and validation of Infectious Disease Dx tests.</title>
        <authorList>
            <person name="Sproer C."/>
            <person name="Gronow S."/>
            <person name="Severitt S."/>
            <person name="Schroder I."/>
            <person name="Tallon L."/>
            <person name="Sadzewicz L."/>
            <person name="Zhao X."/>
            <person name="Vavikolanu K."/>
            <person name="Mehta A."/>
            <person name="Aluvathingal J."/>
            <person name="Nadendla S."/>
            <person name="Myers T."/>
            <person name="Yan Y."/>
            <person name="Sichtig H."/>
        </authorList>
    </citation>
    <scope>NUCLEOTIDE SEQUENCE [LARGE SCALE GENOMIC DNA]</scope>
    <source>
        <strain evidence="1 2">FDAARGOS_790</strain>
    </source>
</reference>
<dbReference type="Proteomes" id="UP000500970">
    <property type="component" value="Chromosome"/>
</dbReference>
<organism evidence="1 2">
    <name type="scientific">Achromobacter pestifer</name>
    <dbReference type="NCBI Taxonomy" id="1353889"/>
    <lineage>
        <taxon>Bacteria</taxon>
        <taxon>Pseudomonadati</taxon>
        <taxon>Pseudomonadota</taxon>
        <taxon>Betaproteobacteria</taxon>
        <taxon>Burkholderiales</taxon>
        <taxon>Alcaligenaceae</taxon>
        <taxon>Achromobacter</taxon>
    </lineage>
</organism>
<name>A0A7D4E0U8_9BURK</name>
<protein>
    <submittedName>
        <fullName evidence="1">Nucleotidyl transferase AbiEii/AbiGii toxin family protein</fullName>
    </submittedName>
</protein>
<dbReference type="EMBL" id="CP053985">
    <property type="protein sequence ID" value="QKH36294.1"/>
    <property type="molecule type" value="Genomic_DNA"/>
</dbReference>
<keyword evidence="2" id="KW-1185">Reference proteome</keyword>
<evidence type="ECO:0000313" key="1">
    <source>
        <dbReference type="EMBL" id="QKH36294.1"/>
    </source>
</evidence>
<accession>A0A7D4E0U8</accession>
<dbReference type="InterPro" id="IPR014942">
    <property type="entry name" value="AbiEii"/>
</dbReference>
<evidence type="ECO:0000313" key="2">
    <source>
        <dbReference type="Proteomes" id="UP000500970"/>
    </source>
</evidence>